<keyword evidence="3" id="KW-1185">Reference proteome</keyword>
<dbReference type="RefSeq" id="WP_208260792.1">
    <property type="nucleotide sequence ID" value="NZ_JAGEOJ010000017.1"/>
</dbReference>
<evidence type="ECO:0000313" key="2">
    <source>
        <dbReference type="EMBL" id="MBO2452778.1"/>
    </source>
</evidence>
<protein>
    <submittedName>
        <fullName evidence="2">Uncharacterized protein</fullName>
    </submittedName>
</protein>
<name>A0A939PMH7_9ACTN</name>
<evidence type="ECO:0000256" key="1">
    <source>
        <dbReference type="SAM" id="Phobius"/>
    </source>
</evidence>
<organism evidence="2 3">
    <name type="scientific">Actinomadura barringtoniae</name>
    <dbReference type="NCBI Taxonomy" id="1427535"/>
    <lineage>
        <taxon>Bacteria</taxon>
        <taxon>Bacillati</taxon>
        <taxon>Actinomycetota</taxon>
        <taxon>Actinomycetes</taxon>
        <taxon>Streptosporangiales</taxon>
        <taxon>Thermomonosporaceae</taxon>
        <taxon>Actinomadura</taxon>
    </lineage>
</organism>
<dbReference type="EMBL" id="JAGEOJ010000017">
    <property type="protein sequence ID" value="MBO2452778.1"/>
    <property type="molecule type" value="Genomic_DNA"/>
</dbReference>
<dbReference type="Proteomes" id="UP000669179">
    <property type="component" value="Unassembled WGS sequence"/>
</dbReference>
<gene>
    <name evidence="2" type="ORF">J4573_37195</name>
</gene>
<keyword evidence="1" id="KW-0472">Membrane</keyword>
<accession>A0A939PMH7</accession>
<evidence type="ECO:0000313" key="3">
    <source>
        <dbReference type="Proteomes" id="UP000669179"/>
    </source>
</evidence>
<keyword evidence="1" id="KW-0812">Transmembrane</keyword>
<feature type="transmembrane region" description="Helical" evidence="1">
    <location>
        <begin position="104"/>
        <end position="125"/>
    </location>
</feature>
<comment type="caution">
    <text evidence="2">The sequence shown here is derived from an EMBL/GenBank/DDBJ whole genome shotgun (WGS) entry which is preliminary data.</text>
</comment>
<sequence length="162" mass="16248">MTETGETARRRRHGLAALLVALFAVAGLVFAYGLGHAPPMRVCTEHSTSVPSDVAALLAPGGQGGHSAGHAPGASLRKAALGHGFGHTAASGAKAPMKPPPLSPAGGCLGLAVLLGLLALGLAALPRRSGGLLPARFGWLVGPPRQWTPFSAPPGSLQVLRL</sequence>
<proteinExistence type="predicted"/>
<keyword evidence="1" id="KW-1133">Transmembrane helix</keyword>
<reference evidence="2" key="1">
    <citation type="submission" date="2021-03" db="EMBL/GenBank/DDBJ databases">
        <authorList>
            <person name="Kanchanasin P."/>
            <person name="Saeng-In P."/>
            <person name="Phongsopitanun W."/>
            <person name="Yuki M."/>
            <person name="Kudo T."/>
            <person name="Ohkuma M."/>
            <person name="Tanasupawat S."/>
        </authorList>
    </citation>
    <scope>NUCLEOTIDE SEQUENCE</scope>
    <source>
        <strain evidence="2">GKU 128</strain>
    </source>
</reference>
<dbReference type="AlphaFoldDB" id="A0A939PMH7"/>